<dbReference type="InterPro" id="IPR024826">
    <property type="entry name" value="DNA_pol_delta/II_ssu"/>
</dbReference>
<dbReference type="STRING" id="1399860.A0A2C5XV48"/>
<keyword evidence="13" id="KW-1185">Reference proteome</keyword>
<keyword evidence="4" id="KW-0808">Transferase</keyword>
<evidence type="ECO:0000256" key="9">
    <source>
        <dbReference type="ARBA" id="ARBA00049244"/>
    </source>
</evidence>
<name>A0A2C5XV48_9HYPO</name>
<dbReference type="Gene3D" id="3.60.21.50">
    <property type="match status" value="1"/>
</dbReference>
<dbReference type="GO" id="GO:0043625">
    <property type="term" value="C:delta DNA polymerase complex"/>
    <property type="evidence" value="ECO:0007669"/>
    <property type="project" value="TreeGrafter"/>
</dbReference>
<dbReference type="GO" id="GO:0003677">
    <property type="term" value="F:DNA binding"/>
    <property type="evidence" value="ECO:0007669"/>
    <property type="project" value="InterPro"/>
</dbReference>
<dbReference type="Pfam" id="PF18018">
    <property type="entry name" value="DNA_pol_D_N"/>
    <property type="match status" value="1"/>
</dbReference>
<dbReference type="InterPro" id="IPR007185">
    <property type="entry name" value="DNA_pol_a/d/e_bsu"/>
</dbReference>
<feature type="domain" description="DNA polymerase delta subunit OB-fold" evidence="11">
    <location>
        <begin position="47"/>
        <end position="183"/>
    </location>
</feature>
<evidence type="ECO:0000259" key="10">
    <source>
        <dbReference type="Pfam" id="PF04042"/>
    </source>
</evidence>
<evidence type="ECO:0000256" key="4">
    <source>
        <dbReference type="ARBA" id="ARBA00022679"/>
    </source>
</evidence>
<organism evidence="12 13">
    <name type="scientific">Ophiocordyceps australis</name>
    <dbReference type="NCBI Taxonomy" id="1399860"/>
    <lineage>
        <taxon>Eukaryota</taxon>
        <taxon>Fungi</taxon>
        <taxon>Dikarya</taxon>
        <taxon>Ascomycota</taxon>
        <taxon>Pezizomycotina</taxon>
        <taxon>Sordariomycetes</taxon>
        <taxon>Hypocreomycetidae</taxon>
        <taxon>Hypocreales</taxon>
        <taxon>Ophiocordycipitaceae</taxon>
        <taxon>Ophiocordyceps</taxon>
    </lineage>
</organism>
<dbReference type="OrthoDB" id="3763at2759"/>
<evidence type="ECO:0000256" key="6">
    <source>
        <dbReference type="ARBA" id="ARBA00022705"/>
    </source>
</evidence>
<evidence type="ECO:0000256" key="3">
    <source>
        <dbReference type="ARBA" id="ARBA00012417"/>
    </source>
</evidence>
<comment type="caution">
    <text evidence="12">The sequence shown here is derived from an EMBL/GenBank/DDBJ whole genome shotgun (WGS) entry which is preliminary data.</text>
</comment>
<proteinExistence type="inferred from homology"/>
<dbReference type="EMBL" id="NJET01000216">
    <property type="protein sequence ID" value="PHH59316.1"/>
    <property type="molecule type" value="Genomic_DNA"/>
</dbReference>
<dbReference type="PANTHER" id="PTHR10416">
    <property type="entry name" value="DNA POLYMERASE DELTA SUBUNIT 2"/>
    <property type="match status" value="1"/>
</dbReference>
<dbReference type="FunFam" id="2.40.50.430:FF:000002">
    <property type="entry name" value="DNA polymerase delta subunit"/>
    <property type="match status" value="1"/>
</dbReference>
<evidence type="ECO:0000256" key="8">
    <source>
        <dbReference type="ARBA" id="ARBA00023242"/>
    </source>
</evidence>
<dbReference type="GO" id="GO:0006273">
    <property type="term" value="P:lagging strand elongation"/>
    <property type="evidence" value="ECO:0007669"/>
    <property type="project" value="UniProtKB-ARBA"/>
</dbReference>
<comment type="subcellular location">
    <subcellularLocation>
        <location evidence="1">Nucleus</location>
    </subcellularLocation>
</comment>
<protein>
    <recommendedName>
        <fullName evidence="3">DNA-directed DNA polymerase</fullName>
        <ecNumber evidence="3">2.7.7.7</ecNumber>
    </recommendedName>
</protein>
<evidence type="ECO:0000256" key="7">
    <source>
        <dbReference type="ARBA" id="ARBA00022932"/>
    </source>
</evidence>
<dbReference type="Pfam" id="PF04042">
    <property type="entry name" value="DNA_pol_E_B"/>
    <property type="match status" value="1"/>
</dbReference>
<gene>
    <name evidence="12" type="ORF">CDD81_3385</name>
</gene>
<keyword evidence="8" id="KW-0539">Nucleus</keyword>
<keyword evidence="7" id="KW-0239">DNA-directed DNA polymerase</keyword>
<feature type="domain" description="DNA polymerase alpha/delta/epsilon subunit B" evidence="10">
    <location>
        <begin position="230"/>
        <end position="461"/>
    </location>
</feature>
<sequence length="514" mass="57438">MAQLRELAQSLLEDSGGPPKQPLCRESSCYKPLHTFDLDQGRPYQQQYGDMYFLRLVKLKSVVDEVAAAAWEGTIIGDEEAKKVDRVLNVRQGDLCWVVGTVYMEMALKPNVLEDVINDRWVTAPLTTQRYYNDDELDQIMLEDDSGRLRLVGQMLSMVPMVTGCIVAVLGTENSAGEFEVLDLKLPEMAPQPGRWALTNPSLADAKGKAKAEDEDEEMTDASQKPGNKIAIVSGLNFVANDASHALELNLLLEFLVGEALESPMQDEVAHISRLIIAGNSISTVTDQKPEKRAPEKKIHKKYGYDSSTFNPLPSKLFDEFITELLPSMPITLLPGSQDPANAIYPQQPIHMAMFYDARQYGADEAKSPSLPGWFDTVTNPFEAEIDGWRILGTGGQNIDDVFKYIDSDDRLGMMDAMCRWRCCAPTAPDTLWSYPFQEDEPFVMQACPHVYFVGCQPEFSTRRIYGSQGQTVRLITVPSFSETKEIVLLDTETLEATRLKIGVDVPRPEEAEM</sequence>
<dbReference type="InterPro" id="IPR040663">
    <property type="entry name" value="DNA_pol_D_N"/>
</dbReference>
<evidence type="ECO:0000313" key="13">
    <source>
        <dbReference type="Proteomes" id="UP000226192"/>
    </source>
</evidence>
<dbReference type="Gene3D" id="2.40.50.430">
    <property type="match status" value="1"/>
</dbReference>
<comment type="catalytic activity">
    <reaction evidence="9">
        <text>DNA(n) + a 2'-deoxyribonucleoside 5'-triphosphate = DNA(n+1) + diphosphate</text>
        <dbReference type="Rhea" id="RHEA:22508"/>
        <dbReference type="Rhea" id="RHEA-COMP:17339"/>
        <dbReference type="Rhea" id="RHEA-COMP:17340"/>
        <dbReference type="ChEBI" id="CHEBI:33019"/>
        <dbReference type="ChEBI" id="CHEBI:61560"/>
        <dbReference type="ChEBI" id="CHEBI:173112"/>
        <dbReference type="EC" id="2.7.7.7"/>
    </reaction>
</comment>
<keyword evidence="5" id="KW-0548">Nucleotidyltransferase</keyword>
<dbReference type="GO" id="GO:0006281">
    <property type="term" value="P:DNA repair"/>
    <property type="evidence" value="ECO:0007669"/>
    <property type="project" value="UniProtKB-ARBA"/>
</dbReference>
<evidence type="ECO:0000256" key="5">
    <source>
        <dbReference type="ARBA" id="ARBA00022695"/>
    </source>
</evidence>
<dbReference type="GO" id="GO:0003887">
    <property type="term" value="F:DNA-directed DNA polymerase activity"/>
    <property type="evidence" value="ECO:0007669"/>
    <property type="project" value="UniProtKB-KW"/>
</dbReference>
<evidence type="ECO:0000259" key="11">
    <source>
        <dbReference type="Pfam" id="PF18018"/>
    </source>
</evidence>
<evidence type="ECO:0000256" key="1">
    <source>
        <dbReference type="ARBA" id="ARBA00004123"/>
    </source>
</evidence>
<keyword evidence="6" id="KW-0235">DNA replication</keyword>
<reference evidence="12 13" key="1">
    <citation type="submission" date="2017-06" db="EMBL/GenBank/DDBJ databases">
        <title>Ant-infecting Ophiocordyceps genomes reveal a high diversity of potential behavioral manipulation genes and a possible major role for enterotoxins.</title>
        <authorList>
            <person name="De Bekker C."/>
            <person name="Evans H.C."/>
            <person name="Brachmann A."/>
            <person name="Hughes D.P."/>
        </authorList>
    </citation>
    <scope>NUCLEOTIDE SEQUENCE [LARGE SCALE GENOMIC DNA]</scope>
    <source>
        <strain evidence="12 13">Map64</strain>
    </source>
</reference>
<dbReference type="PANTHER" id="PTHR10416:SF0">
    <property type="entry name" value="DNA POLYMERASE DELTA SUBUNIT 2"/>
    <property type="match status" value="1"/>
</dbReference>
<dbReference type="EC" id="2.7.7.7" evidence="3"/>
<comment type="similarity">
    <text evidence="2">Belongs to the DNA polymerase delta/II small subunit family.</text>
</comment>
<dbReference type="Proteomes" id="UP000226192">
    <property type="component" value="Unassembled WGS sequence"/>
</dbReference>
<accession>A0A2C5XV48</accession>
<evidence type="ECO:0000313" key="12">
    <source>
        <dbReference type="EMBL" id="PHH59316.1"/>
    </source>
</evidence>
<evidence type="ECO:0000256" key="2">
    <source>
        <dbReference type="ARBA" id="ARBA00006035"/>
    </source>
</evidence>
<dbReference type="AlphaFoldDB" id="A0A2C5XV48"/>